<keyword evidence="7 9" id="KW-1133">Transmembrane helix</keyword>
<dbReference type="SUPFAM" id="SSF161098">
    <property type="entry name" value="MetI-like"/>
    <property type="match status" value="1"/>
</dbReference>
<feature type="domain" description="ABC transmembrane type-1" evidence="10">
    <location>
        <begin position="458"/>
        <end position="717"/>
    </location>
</feature>
<keyword evidence="3 9" id="KW-0813">Transport</keyword>
<dbReference type="CDD" id="cd06261">
    <property type="entry name" value="TM_PBP2"/>
    <property type="match status" value="1"/>
</dbReference>
<keyword evidence="5" id="KW-0762">Sugar transport</keyword>
<keyword evidence="4" id="KW-1003">Cell membrane</keyword>
<evidence type="ECO:0000256" key="9">
    <source>
        <dbReference type="RuleBase" id="RU363032"/>
    </source>
</evidence>
<dbReference type="OrthoDB" id="9778687at2"/>
<evidence type="ECO:0000259" key="10">
    <source>
        <dbReference type="PROSITE" id="PS50928"/>
    </source>
</evidence>
<feature type="transmembrane region" description="Helical" evidence="9">
    <location>
        <begin position="388"/>
        <end position="415"/>
    </location>
</feature>
<dbReference type="KEGG" id="abra:BN85306880"/>
<comment type="similarity">
    <text evidence="2">Belongs to the binding-protein-dependent transport system permease family. MalFG subfamily.</text>
</comment>
<evidence type="ECO:0000256" key="1">
    <source>
        <dbReference type="ARBA" id="ARBA00004651"/>
    </source>
</evidence>
<sequence length="730" mass="83385">MREEKRNNQILHIFKAIASSLIWGLGQLFNKQYIKAMMFFLVFGLMIGIEVSTGDYFNDQPFDFYETKIPGDYLGGENIRDKSGDSSFSVEFPRWLTFNNITTNDTEWNAFVQEHMANGKSTLTTDLIIEFTSARIRSIHEAKIDDINDQADSLAESQAITFVETRATDDLRVELQNPLATKETNPVEWQAIYDRLYPSLYPARYASRFNVNYNQLYDEEMLTDKYLSGMQRYFSEKVNQPGSNFILISGDDWNELLLRIYFGAFPEEYIEVYEEYDNFFYEKGGFFVKGIWSVITLGEAPQSTVDGSSRVAFLMPNGVLPFSYTVEGHNSTQLLLTGLIAILTLIYFLMIYVWNIRDAYKTSVARQKGVRVTEKEYFKSLYDNSFEYIVLMPAIVMLTYITIMPILFSLAIAFTNYNNQHIPPAQLVSWVGISNFRSLFSITGGSTIPFGDVFWKVFSWTLIWAIGATFTCFFGGFIQAVIINNKRVVFRKAWRAVLILPWAIPALVSQLMFKVIFHGEGIVNKFFELSGVNEFLRGIGSLGQPMSLLTASTATFMDRIVYLGDNSINWLGNEVNPWFVRIFIIVLNIWLGFPYFMALMSGVMTNISKELYEAAEIDGATPFVQFKQITMPLVLYQTSPLLIMTFAGNFNNFGMIYFITGGGPGGGESSRAFAGYTDILISWIYKLTTDANIRWYSMASVFSILIFLIIGSISAWNFLRTKSFKEEDMM</sequence>
<organism evidence="11 12">
    <name type="scientific">Acholeplasma brassicae</name>
    <dbReference type="NCBI Taxonomy" id="61635"/>
    <lineage>
        <taxon>Bacteria</taxon>
        <taxon>Bacillati</taxon>
        <taxon>Mycoplasmatota</taxon>
        <taxon>Mollicutes</taxon>
        <taxon>Acholeplasmatales</taxon>
        <taxon>Acholeplasmataceae</taxon>
        <taxon>Acholeplasma</taxon>
    </lineage>
</organism>
<dbReference type="AlphaFoldDB" id="U4KSX7"/>
<keyword evidence="12" id="KW-1185">Reference proteome</keyword>
<feature type="transmembrane region" description="Helical" evidence="9">
    <location>
        <begin position="462"/>
        <end position="484"/>
    </location>
</feature>
<dbReference type="PANTHER" id="PTHR47314:SF1">
    <property type="entry name" value="MALTOSE_MALTODEXTRIN TRANSPORT SYSTEM PERMEASE PROTEIN MALF"/>
    <property type="match status" value="1"/>
</dbReference>
<feature type="transmembrane region" description="Helical" evidence="9">
    <location>
        <begin position="641"/>
        <end position="660"/>
    </location>
</feature>
<dbReference type="RefSeq" id="WP_030004568.1">
    <property type="nucleotide sequence ID" value="NC_022549.1"/>
</dbReference>
<accession>U4KSX7</accession>
<dbReference type="Pfam" id="PF00528">
    <property type="entry name" value="BPD_transp_1"/>
    <property type="match status" value="1"/>
</dbReference>
<feature type="transmembrane region" description="Helical" evidence="9">
    <location>
        <begin position="334"/>
        <end position="354"/>
    </location>
</feature>
<evidence type="ECO:0000256" key="4">
    <source>
        <dbReference type="ARBA" id="ARBA00022475"/>
    </source>
</evidence>
<gene>
    <name evidence="11" type="ORF">BN85306880</name>
</gene>
<keyword evidence="8 9" id="KW-0472">Membrane</keyword>
<feature type="transmembrane region" description="Helical" evidence="9">
    <location>
        <begin position="36"/>
        <end position="57"/>
    </location>
</feature>
<protein>
    <submittedName>
        <fullName evidence="11">Putative polysaccharid ABC-type transport system, permease component</fullName>
    </submittedName>
</protein>
<evidence type="ECO:0000256" key="2">
    <source>
        <dbReference type="ARBA" id="ARBA00009047"/>
    </source>
</evidence>
<evidence type="ECO:0000256" key="8">
    <source>
        <dbReference type="ARBA" id="ARBA00023136"/>
    </source>
</evidence>
<keyword evidence="6 9" id="KW-0812">Transmembrane</keyword>
<reference evidence="11 12" key="1">
    <citation type="journal article" date="2013" name="J. Mol. Microbiol. Biotechnol.">
        <title>Analysis of the Complete Genomes of Acholeplasma brassicae , A. palmae and A. laidlawii and Their Comparison to the Obligate Parasites from ' Candidatus Phytoplasma'.</title>
        <authorList>
            <person name="Kube M."/>
            <person name="Siewert C."/>
            <person name="Migdoll A.M."/>
            <person name="Duduk B."/>
            <person name="Holz S."/>
            <person name="Rabus R."/>
            <person name="Seemuller E."/>
            <person name="Mitrovic J."/>
            <person name="Muller I."/>
            <person name="Buttner C."/>
            <person name="Reinhardt R."/>
        </authorList>
    </citation>
    <scope>NUCLEOTIDE SEQUENCE [LARGE SCALE GENOMIC DNA]</scope>
    <source>
        <strain evidence="12">0502</strain>
    </source>
</reference>
<dbReference type="EMBL" id="FO681348">
    <property type="protein sequence ID" value="CCV65709.1"/>
    <property type="molecule type" value="Genomic_DNA"/>
</dbReference>
<comment type="subcellular location">
    <subcellularLocation>
        <location evidence="1 9">Cell membrane</location>
        <topology evidence="1 9">Multi-pass membrane protein</topology>
    </subcellularLocation>
</comment>
<dbReference type="GO" id="GO:1990060">
    <property type="term" value="C:maltose transport complex"/>
    <property type="evidence" value="ECO:0007669"/>
    <property type="project" value="TreeGrafter"/>
</dbReference>
<dbReference type="InterPro" id="IPR000515">
    <property type="entry name" value="MetI-like"/>
</dbReference>
<evidence type="ECO:0000313" key="12">
    <source>
        <dbReference type="Proteomes" id="UP000032737"/>
    </source>
</evidence>
<dbReference type="PROSITE" id="PS50928">
    <property type="entry name" value="ABC_TM1"/>
    <property type="match status" value="1"/>
</dbReference>
<dbReference type="InterPro" id="IPR035906">
    <property type="entry name" value="MetI-like_sf"/>
</dbReference>
<evidence type="ECO:0000313" key="11">
    <source>
        <dbReference type="EMBL" id="CCV65709.1"/>
    </source>
</evidence>
<dbReference type="STRING" id="61635.BN85306880"/>
<feature type="transmembrane region" description="Helical" evidence="9">
    <location>
        <begin position="578"/>
        <end position="599"/>
    </location>
</feature>
<dbReference type="HOGENOM" id="CLU_379314_0_0_14"/>
<evidence type="ECO:0000256" key="6">
    <source>
        <dbReference type="ARBA" id="ARBA00022692"/>
    </source>
</evidence>
<dbReference type="GO" id="GO:0042956">
    <property type="term" value="P:maltodextrin transmembrane transport"/>
    <property type="evidence" value="ECO:0007669"/>
    <property type="project" value="TreeGrafter"/>
</dbReference>
<feature type="transmembrane region" description="Helical" evidence="9">
    <location>
        <begin position="496"/>
        <end position="517"/>
    </location>
</feature>
<feature type="transmembrane region" description="Helical" evidence="9">
    <location>
        <begin position="695"/>
        <end position="719"/>
    </location>
</feature>
<dbReference type="PANTHER" id="PTHR47314">
    <property type="entry name" value="MALTOSE/MALTODEXTRIN TRANSPORT SYSTEM PERMEASE PROTEIN MALF"/>
    <property type="match status" value="1"/>
</dbReference>
<evidence type="ECO:0000256" key="7">
    <source>
        <dbReference type="ARBA" id="ARBA00022989"/>
    </source>
</evidence>
<dbReference type="Proteomes" id="UP000032737">
    <property type="component" value="Chromosome"/>
</dbReference>
<name>U4KSX7_9MOLU</name>
<evidence type="ECO:0000256" key="3">
    <source>
        <dbReference type="ARBA" id="ARBA00022448"/>
    </source>
</evidence>
<evidence type="ECO:0000256" key="5">
    <source>
        <dbReference type="ARBA" id="ARBA00022597"/>
    </source>
</evidence>
<dbReference type="Gene3D" id="1.10.3720.10">
    <property type="entry name" value="MetI-like"/>
    <property type="match status" value="1"/>
</dbReference>
<proteinExistence type="inferred from homology"/>
<dbReference type="GO" id="GO:0015423">
    <property type="term" value="F:ABC-type maltose transporter activity"/>
    <property type="evidence" value="ECO:0007669"/>
    <property type="project" value="TreeGrafter"/>
</dbReference>